<reference evidence="2" key="1">
    <citation type="submission" date="2023-07" db="EMBL/GenBank/DDBJ databases">
        <title>draft genome sequence of fig (Ficus carica).</title>
        <authorList>
            <person name="Takahashi T."/>
            <person name="Nishimura K."/>
        </authorList>
    </citation>
    <scope>NUCLEOTIDE SEQUENCE</scope>
</reference>
<keyword evidence="1" id="KW-1133">Transmembrane helix</keyword>
<keyword evidence="3" id="KW-1185">Reference proteome</keyword>
<comment type="caution">
    <text evidence="2">The sequence shown here is derived from an EMBL/GenBank/DDBJ whole genome shotgun (WGS) entry which is preliminary data.</text>
</comment>
<evidence type="ECO:0000256" key="1">
    <source>
        <dbReference type="SAM" id="Phobius"/>
    </source>
</evidence>
<name>A0AA88EPB8_FICCA</name>
<dbReference type="AlphaFoldDB" id="A0AA88EPB8"/>
<dbReference type="Proteomes" id="UP001187192">
    <property type="component" value="Unassembled WGS sequence"/>
</dbReference>
<evidence type="ECO:0000313" key="2">
    <source>
        <dbReference type="EMBL" id="GMN74624.1"/>
    </source>
</evidence>
<dbReference type="EMBL" id="BTGU01010930">
    <property type="protein sequence ID" value="GMN74624.1"/>
    <property type="molecule type" value="Genomic_DNA"/>
</dbReference>
<protein>
    <submittedName>
        <fullName evidence="2">Uncharacterized protein</fullName>
    </submittedName>
</protein>
<keyword evidence="1" id="KW-0472">Membrane</keyword>
<sequence length="72" mass="8229">MTTLYIAIVTTFFLPKEIAVLTVSCHIAGFHGWLFYLAFEVFRARRGKSIDESGARALDYLEQQATSTRKRN</sequence>
<organism evidence="2 3">
    <name type="scientific">Ficus carica</name>
    <name type="common">Common fig</name>
    <dbReference type="NCBI Taxonomy" id="3494"/>
    <lineage>
        <taxon>Eukaryota</taxon>
        <taxon>Viridiplantae</taxon>
        <taxon>Streptophyta</taxon>
        <taxon>Embryophyta</taxon>
        <taxon>Tracheophyta</taxon>
        <taxon>Spermatophyta</taxon>
        <taxon>Magnoliopsida</taxon>
        <taxon>eudicotyledons</taxon>
        <taxon>Gunneridae</taxon>
        <taxon>Pentapetalae</taxon>
        <taxon>rosids</taxon>
        <taxon>fabids</taxon>
        <taxon>Rosales</taxon>
        <taxon>Moraceae</taxon>
        <taxon>Ficeae</taxon>
        <taxon>Ficus</taxon>
    </lineage>
</organism>
<evidence type="ECO:0000313" key="3">
    <source>
        <dbReference type="Proteomes" id="UP001187192"/>
    </source>
</evidence>
<keyword evidence="1" id="KW-0812">Transmembrane</keyword>
<accession>A0AA88EPB8</accession>
<proteinExistence type="predicted"/>
<feature type="transmembrane region" description="Helical" evidence="1">
    <location>
        <begin position="18"/>
        <end position="39"/>
    </location>
</feature>
<gene>
    <name evidence="2" type="ORF">TIFTF001_052415</name>
</gene>